<dbReference type="SMART" id="SM00382">
    <property type="entry name" value="AAA"/>
    <property type="match status" value="2"/>
</dbReference>
<keyword evidence="9" id="KW-1278">Translocase</keyword>
<dbReference type="GO" id="GO:0005524">
    <property type="term" value="F:ATP binding"/>
    <property type="evidence" value="ECO:0007669"/>
    <property type="project" value="UniProtKB-KW"/>
</dbReference>
<organism evidence="12 13">
    <name type="scientific">Xaviernesmea rhizosphaerae</name>
    <dbReference type="NCBI Taxonomy" id="1672749"/>
    <lineage>
        <taxon>Bacteria</taxon>
        <taxon>Pseudomonadati</taxon>
        <taxon>Pseudomonadota</taxon>
        <taxon>Alphaproteobacteria</taxon>
        <taxon>Hyphomicrobiales</taxon>
        <taxon>Rhizobiaceae</taxon>
        <taxon>Rhizobium/Agrobacterium group</taxon>
        <taxon>Xaviernesmea</taxon>
    </lineage>
</organism>
<evidence type="ECO:0000256" key="10">
    <source>
        <dbReference type="ARBA" id="ARBA00023136"/>
    </source>
</evidence>
<dbReference type="InterPro" id="IPR003439">
    <property type="entry name" value="ABC_transporter-like_ATP-bd"/>
</dbReference>
<keyword evidence="4" id="KW-1003">Cell membrane</keyword>
<sequence>MTVSPALSMTGISKAFPGVRALDGVDFECVAGEVHAICGENGAGKSTLMKILGGSYRPDAGTIEVAGRAIHFTHPRQAAEMGIAIIHQELSLLPHRSVTENIFMGREIVRRGFLDKAAMHRKAALLLKRIGAEIDPRTLVSSLSIALQQLVEIAKALLLDARILVMDEPTAALDERDSRTLLALVSTLRREGVAIVYISHRMPEVTAIADRITILKDGRKVWTRRADSAPVTEIVRAMVGRDLKEFYPPAPVSPPGKVLLAVAGGNNAALDEIAFEVRAGEIIGVAGLEDSGKGALASALVGDAPFAGGTMMLGGKPTALRTPRQATAAGIGYLPGDRKREGLALRQSVRDNALLTLRSMAGLFTRPFKGALGNAKIDETLRTMDVRAADFGQEIGTLSGGNQQKAIIVRWLEQASQILVFVEPTRGIDIAAKAAIYETMRSFADSGRGIVVVSSDMPELIGIADRVIVMHQGRISGSVARGAGEEDIMNLALGLSGPALGRTVA</sequence>
<dbReference type="PROSITE" id="PS00211">
    <property type="entry name" value="ABC_TRANSPORTER_1"/>
    <property type="match status" value="1"/>
</dbReference>
<dbReference type="InterPro" id="IPR003593">
    <property type="entry name" value="AAA+_ATPase"/>
</dbReference>
<evidence type="ECO:0000313" key="12">
    <source>
        <dbReference type="EMBL" id="OLP56316.1"/>
    </source>
</evidence>
<dbReference type="AlphaFoldDB" id="A0A1Q9ALY5"/>
<accession>A0A1Q9ALY5</accession>
<comment type="caution">
    <text evidence="12">The sequence shown here is derived from an EMBL/GenBank/DDBJ whole genome shotgun (WGS) entry which is preliminary data.</text>
</comment>
<reference evidence="12 13" key="1">
    <citation type="submission" date="2016-09" db="EMBL/GenBank/DDBJ databases">
        <title>Rhizobium sp. nov., a novel species isolated from the rice rhizosphere.</title>
        <authorList>
            <person name="Zhao J."/>
            <person name="Zhang X."/>
        </authorList>
    </citation>
    <scope>NUCLEOTIDE SEQUENCE [LARGE SCALE GENOMIC DNA]</scope>
    <source>
        <strain evidence="12 13">MH17</strain>
    </source>
</reference>
<evidence type="ECO:0000256" key="1">
    <source>
        <dbReference type="ARBA" id="ARBA00004202"/>
    </source>
</evidence>
<evidence type="ECO:0000256" key="8">
    <source>
        <dbReference type="ARBA" id="ARBA00022840"/>
    </source>
</evidence>
<comment type="similarity">
    <text evidence="2">Belongs to the ABC transporter superfamily.</text>
</comment>
<keyword evidence="6" id="KW-0677">Repeat</keyword>
<dbReference type="PANTHER" id="PTHR43790:SF3">
    <property type="entry name" value="D-ALLOSE IMPORT ATP-BINDING PROTEIN ALSA-RELATED"/>
    <property type="match status" value="1"/>
</dbReference>
<evidence type="ECO:0000256" key="6">
    <source>
        <dbReference type="ARBA" id="ARBA00022737"/>
    </source>
</evidence>
<keyword evidence="10" id="KW-0472">Membrane</keyword>
<dbReference type="InterPro" id="IPR017871">
    <property type="entry name" value="ABC_transporter-like_CS"/>
</dbReference>
<keyword evidence="3" id="KW-0813">Transport</keyword>
<dbReference type="GO" id="GO:0016887">
    <property type="term" value="F:ATP hydrolysis activity"/>
    <property type="evidence" value="ECO:0007669"/>
    <property type="project" value="InterPro"/>
</dbReference>
<feature type="domain" description="ABC transporter" evidence="11">
    <location>
        <begin position="7"/>
        <end position="242"/>
    </location>
</feature>
<dbReference type="PANTHER" id="PTHR43790">
    <property type="entry name" value="CARBOHYDRATE TRANSPORT ATP-BINDING PROTEIN MG119-RELATED"/>
    <property type="match status" value="1"/>
</dbReference>
<dbReference type="InterPro" id="IPR050107">
    <property type="entry name" value="ABC_carbohydrate_import_ATPase"/>
</dbReference>
<proteinExistence type="inferred from homology"/>
<gene>
    <name evidence="12" type="ORF">BJF92_15620</name>
</gene>
<dbReference type="SUPFAM" id="SSF52540">
    <property type="entry name" value="P-loop containing nucleoside triphosphate hydrolases"/>
    <property type="match status" value="2"/>
</dbReference>
<dbReference type="FunFam" id="3.40.50.300:FF:000127">
    <property type="entry name" value="Ribose import ATP-binding protein RbsA"/>
    <property type="match status" value="1"/>
</dbReference>
<evidence type="ECO:0000256" key="5">
    <source>
        <dbReference type="ARBA" id="ARBA00022597"/>
    </source>
</evidence>
<dbReference type="Pfam" id="PF00005">
    <property type="entry name" value="ABC_tran"/>
    <property type="match status" value="2"/>
</dbReference>
<dbReference type="OrthoDB" id="9805029at2"/>
<comment type="subcellular location">
    <subcellularLocation>
        <location evidence="1">Cell membrane</location>
        <topology evidence="1">Peripheral membrane protein</topology>
    </subcellularLocation>
</comment>
<evidence type="ECO:0000256" key="9">
    <source>
        <dbReference type="ARBA" id="ARBA00022967"/>
    </source>
</evidence>
<dbReference type="Proteomes" id="UP000186143">
    <property type="component" value="Unassembled WGS sequence"/>
</dbReference>
<dbReference type="PROSITE" id="PS50893">
    <property type="entry name" value="ABC_TRANSPORTER_2"/>
    <property type="match status" value="2"/>
</dbReference>
<dbReference type="CDD" id="cd03216">
    <property type="entry name" value="ABC_Carb_Monos_I"/>
    <property type="match status" value="1"/>
</dbReference>
<keyword evidence="8 12" id="KW-0067">ATP-binding</keyword>
<dbReference type="GO" id="GO:0005886">
    <property type="term" value="C:plasma membrane"/>
    <property type="evidence" value="ECO:0007669"/>
    <property type="project" value="UniProtKB-SubCell"/>
</dbReference>
<evidence type="ECO:0000259" key="11">
    <source>
        <dbReference type="PROSITE" id="PS50893"/>
    </source>
</evidence>
<evidence type="ECO:0000256" key="3">
    <source>
        <dbReference type="ARBA" id="ARBA00022448"/>
    </source>
</evidence>
<dbReference type="Gene3D" id="3.40.50.300">
    <property type="entry name" value="P-loop containing nucleotide triphosphate hydrolases"/>
    <property type="match status" value="2"/>
</dbReference>
<dbReference type="RefSeq" id="WP_075634036.1">
    <property type="nucleotide sequence ID" value="NZ_MKIO01000022.1"/>
</dbReference>
<evidence type="ECO:0000313" key="13">
    <source>
        <dbReference type="Proteomes" id="UP000186143"/>
    </source>
</evidence>
<protein>
    <submittedName>
        <fullName evidence="12">Sugar ABC transporter ATP-binding protein</fullName>
    </submittedName>
</protein>
<name>A0A1Q9ALY5_9HYPH</name>
<dbReference type="STRING" id="1672749.BJF92_15620"/>
<keyword evidence="7" id="KW-0547">Nucleotide-binding</keyword>
<keyword evidence="5" id="KW-0762">Sugar transport</keyword>
<dbReference type="InterPro" id="IPR027417">
    <property type="entry name" value="P-loop_NTPase"/>
</dbReference>
<dbReference type="EMBL" id="MKIO01000022">
    <property type="protein sequence ID" value="OLP56316.1"/>
    <property type="molecule type" value="Genomic_DNA"/>
</dbReference>
<feature type="domain" description="ABC transporter" evidence="11">
    <location>
        <begin position="238"/>
        <end position="497"/>
    </location>
</feature>
<evidence type="ECO:0000256" key="4">
    <source>
        <dbReference type="ARBA" id="ARBA00022475"/>
    </source>
</evidence>
<evidence type="ECO:0000256" key="7">
    <source>
        <dbReference type="ARBA" id="ARBA00022741"/>
    </source>
</evidence>
<dbReference type="CDD" id="cd03215">
    <property type="entry name" value="ABC_Carb_Monos_II"/>
    <property type="match status" value="1"/>
</dbReference>
<evidence type="ECO:0000256" key="2">
    <source>
        <dbReference type="ARBA" id="ARBA00005417"/>
    </source>
</evidence>